<dbReference type="InterPro" id="IPR043504">
    <property type="entry name" value="Peptidase_S1_PA_chymotrypsin"/>
</dbReference>
<dbReference type="SMART" id="SM00020">
    <property type="entry name" value="Tryp_SPc"/>
    <property type="match status" value="1"/>
</dbReference>
<dbReference type="GO" id="GO:0004252">
    <property type="term" value="F:serine-type endopeptidase activity"/>
    <property type="evidence" value="ECO:0007669"/>
    <property type="project" value="InterPro"/>
</dbReference>
<evidence type="ECO:0000256" key="1">
    <source>
        <dbReference type="ARBA" id="ARBA00023157"/>
    </source>
</evidence>
<name>A0A0Q9WPZ5_DROWI</name>
<dbReference type="SMR" id="A0A0Q9WPZ5"/>
<accession>A0A0Q9WPZ5</accession>
<dbReference type="EMBL" id="CH963847">
    <property type="protein sequence ID" value="KRF97775.1"/>
    <property type="molecule type" value="Genomic_DNA"/>
</dbReference>
<dbReference type="PANTHER" id="PTHR24256">
    <property type="entry name" value="TRYPTASE-RELATED"/>
    <property type="match status" value="1"/>
</dbReference>
<dbReference type="Pfam" id="PF00089">
    <property type="entry name" value="Trypsin"/>
    <property type="match status" value="1"/>
</dbReference>
<feature type="domain" description="Peptidase S1" evidence="4">
    <location>
        <begin position="36"/>
        <end position="266"/>
    </location>
</feature>
<dbReference type="Gene3D" id="2.40.10.10">
    <property type="entry name" value="Trypsin-like serine proteases"/>
    <property type="match status" value="1"/>
</dbReference>
<dbReference type="SUPFAM" id="SSF50494">
    <property type="entry name" value="Trypsin-like serine proteases"/>
    <property type="match status" value="1"/>
</dbReference>
<dbReference type="InterPro" id="IPR009003">
    <property type="entry name" value="Peptidase_S1_PA"/>
</dbReference>
<dbReference type="STRING" id="7260.A0A0Q9WPZ5"/>
<dbReference type="PROSITE" id="PS50240">
    <property type="entry name" value="TRYPSIN_DOM"/>
    <property type="match status" value="1"/>
</dbReference>
<evidence type="ECO:0000259" key="4">
    <source>
        <dbReference type="PROSITE" id="PS50240"/>
    </source>
</evidence>
<feature type="chain" id="PRO_5006387043" description="Peptidase S1 domain-containing protein" evidence="3">
    <location>
        <begin position="19"/>
        <end position="269"/>
    </location>
</feature>
<dbReference type="PROSITE" id="PS51257">
    <property type="entry name" value="PROKAR_LIPOPROTEIN"/>
    <property type="match status" value="1"/>
</dbReference>
<organism evidence="5 6">
    <name type="scientific">Drosophila willistoni</name>
    <name type="common">Fruit fly</name>
    <dbReference type="NCBI Taxonomy" id="7260"/>
    <lineage>
        <taxon>Eukaryota</taxon>
        <taxon>Metazoa</taxon>
        <taxon>Ecdysozoa</taxon>
        <taxon>Arthropoda</taxon>
        <taxon>Hexapoda</taxon>
        <taxon>Insecta</taxon>
        <taxon>Pterygota</taxon>
        <taxon>Neoptera</taxon>
        <taxon>Endopterygota</taxon>
        <taxon>Diptera</taxon>
        <taxon>Brachycera</taxon>
        <taxon>Muscomorpha</taxon>
        <taxon>Ephydroidea</taxon>
        <taxon>Drosophilidae</taxon>
        <taxon>Drosophila</taxon>
        <taxon>Sophophora</taxon>
    </lineage>
</organism>
<dbReference type="InParanoid" id="A0A0Q9WPZ5"/>
<evidence type="ECO:0000256" key="2">
    <source>
        <dbReference type="ARBA" id="ARBA00024195"/>
    </source>
</evidence>
<proteinExistence type="inferred from homology"/>
<dbReference type="GO" id="GO:0006508">
    <property type="term" value="P:proteolysis"/>
    <property type="evidence" value="ECO:0007669"/>
    <property type="project" value="InterPro"/>
</dbReference>
<keyword evidence="3" id="KW-0732">Signal</keyword>
<dbReference type="InterPro" id="IPR001314">
    <property type="entry name" value="Peptidase_S1A"/>
</dbReference>
<dbReference type="InterPro" id="IPR001254">
    <property type="entry name" value="Trypsin_dom"/>
</dbReference>
<dbReference type="PRINTS" id="PR00722">
    <property type="entry name" value="CHYMOTRYPSIN"/>
</dbReference>
<dbReference type="AlphaFoldDB" id="A0A0Q9WPZ5"/>
<dbReference type="OrthoDB" id="5565075at2759"/>
<sequence>MKTFLLTLLTLTVAFACGRHHNQDTNPHQDSPHHIIYNGVEATEGFAPYIVRMYLKHVNGSSADCVGSIIGDSWIVTAARCLRHKSYAVIYYGSNNRRSNIKHKVPKENFILHERSGDRPNYSHNIGLIRTPWPIEFSDKIAKIALPQFGDRYERIERRKFPGPMVCGWGPTMYTHRPQRLQCAKVPIISNEECDRQMHFKARQITNDEVFCSGLQRGESTCRGDSGAPFIDNNALVGIASFGGCGRFSGYVRVSHFLDWIYDRTGTPL</sequence>
<dbReference type="InterPro" id="IPR051487">
    <property type="entry name" value="Ser/Thr_Proteases_Immune/Dev"/>
</dbReference>
<evidence type="ECO:0000256" key="3">
    <source>
        <dbReference type="SAM" id="SignalP"/>
    </source>
</evidence>
<protein>
    <recommendedName>
        <fullName evidence="4">Peptidase S1 domain-containing protein</fullName>
    </recommendedName>
</protein>
<evidence type="ECO:0000313" key="6">
    <source>
        <dbReference type="Proteomes" id="UP000007798"/>
    </source>
</evidence>
<gene>
    <name evidence="5" type="primary">Dwil\GK27827</name>
    <name evidence="5" type="ORF">Dwil_GK27827</name>
</gene>
<comment type="similarity">
    <text evidence="2">Belongs to the peptidase S1 family. CLIP subfamily.</text>
</comment>
<dbReference type="Proteomes" id="UP000007798">
    <property type="component" value="Unassembled WGS sequence"/>
</dbReference>
<keyword evidence="6" id="KW-1185">Reference proteome</keyword>
<evidence type="ECO:0000313" key="5">
    <source>
        <dbReference type="EMBL" id="KRF97775.1"/>
    </source>
</evidence>
<keyword evidence="1" id="KW-1015">Disulfide bond</keyword>
<reference evidence="5 6" key="1">
    <citation type="journal article" date="2007" name="Nature">
        <title>Evolution of genes and genomes on the Drosophila phylogeny.</title>
        <authorList>
            <consortium name="Drosophila 12 Genomes Consortium"/>
            <person name="Clark A.G."/>
            <person name="Eisen M.B."/>
            <person name="Smith D.R."/>
            <person name="Bergman C.M."/>
            <person name="Oliver B."/>
            <person name="Markow T.A."/>
            <person name="Kaufman T.C."/>
            <person name="Kellis M."/>
            <person name="Gelbart W."/>
            <person name="Iyer V.N."/>
            <person name="Pollard D.A."/>
            <person name="Sackton T.B."/>
            <person name="Larracuente A.M."/>
            <person name="Singh N.D."/>
            <person name="Abad J.P."/>
            <person name="Abt D.N."/>
            <person name="Adryan B."/>
            <person name="Aguade M."/>
            <person name="Akashi H."/>
            <person name="Anderson W.W."/>
            <person name="Aquadro C.F."/>
            <person name="Ardell D.H."/>
            <person name="Arguello R."/>
            <person name="Artieri C.G."/>
            <person name="Barbash D.A."/>
            <person name="Barker D."/>
            <person name="Barsanti P."/>
            <person name="Batterham P."/>
            <person name="Batzoglou S."/>
            <person name="Begun D."/>
            <person name="Bhutkar A."/>
            <person name="Blanco E."/>
            <person name="Bosak S.A."/>
            <person name="Bradley R.K."/>
            <person name="Brand A.D."/>
            <person name="Brent M.R."/>
            <person name="Brooks A.N."/>
            <person name="Brown R.H."/>
            <person name="Butlin R.K."/>
            <person name="Caggese C."/>
            <person name="Calvi B.R."/>
            <person name="Bernardo de Carvalho A."/>
            <person name="Caspi A."/>
            <person name="Castrezana S."/>
            <person name="Celniker S.E."/>
            <person name="Chang J.L."/>
            <person name="Chapple C."/>
            <person name="Chatterji S."/>
            <person name="Chinwalla A."/>
            <person name="Civetta A."/>
            <person name="Clifton S.W."/>
            <person name="Comeron J.M."/>
            <person name="Costello J.C."/>
            <person name="Coyne J.A."/>
            <person name="Daub J."/>
            <person name="David R.G."/>
            <person name="Delcher A.L."/>
            <person name="Delehaunty K."/>
            <person name="Do C.B."/>
            <person name="Ebling H."/>
            <person name="Edwards K."/>
            <person name="Eickbush T."/>
            <person name="Evans J.D."/>
            <person name="Filipski A."/>
            <person name="Findeiss S."/>
            <person name="Freyhult E."/>
            <person name="Fulton L."/>
            <person name="Fulton R."/>
            <person name="Garcia A.C."/>
            <person name="Gardiner A."/>
            <person name="Garfield D.A."/>
            <person name="Garvin B.E."/>
            <person name="Gibson G."/>
            <person name="Gilbert D."/>
            <person name="Gnerre S."/>
            <person name="Godfrey J."/>
            <person name="Good R."/>
            <person name="Gotea V."/>
            <person name="Gravely B."/>
            <person name="Greenberg A.J."/>
            <person name="Griffiths-Jones S."/>
            <person name="Gross S."/>
            <person name="Guigo R."/>
            <person name="Gustafson E.A."/>
            <person name="Haerty W."/>
            <person name="Hahn M.W."/>
            <person name="Halligan D.L."/>
            <person name="Halpern A.L."/>
            <person name="Halter G.M."/>
            <person name="Han M.V."/>
            <person name="Heger A."/>
            <person name="Hillier L."/>
            <person name="Hinrichs A.S."/>
            <person name="Holmes I."/>
            <person name="Hoskins R.A."/>
            <person name="Hubisz M.J."/>
            <person name="Hultmark D."/>
            <person name="Huntley M.A."/>
            <person name="Jaffe D.B."/>
            <person name="Jagadeeshan S."/>
            <person name="Jeck W.R."/>
            <person name="Johnson J."/>
            <person name="Jones C.D."/>
            <person name="Jordan W.C."/>
            <person name="Karpen G.H."/>
            <person name="Kataoka E."/>
            <person name="Keightley P.D."/>
            <person name="Kheradpour P."/>
            <person name="Kirkness E.F."/>
            <person name="Koerich L.B."/>
            <person name="Kristiansen K."/>
            <person name="Kudrna D."/>
            <person name="Kulathinal R.J."/>
            <person name="Kumar S."/>
            <person name="Kwok R."/>
            <person name="Lander E."/>
            <person name="Langley C.H."/>
            <person name="Lapoint R."/>
            <person name="Lazzaro B.P."/>
            <person name="Lee S.J."/>
            <person name="Levesque L."/>
            <person name="Li R."/>
            <person name="Lin C.F."/>
            <person name="Lin M.F."/>
            <person name="Lindblad-Toh K."/>
            <person name="Llopart A."/>
            <person name="Long M."/>
            <person name="Low L."/>
            <person name="Lozovsky E."/>
            <person name="Lu J."/>
            <person name="Luo M."/>
            <person name="Machado C.A."/>
            <person name="Makalowski W."/>
            <person name="Marzo M."/>
            <person name="Matsuda M."/>
            <person name="Matzkin L."/>
            <person name="McAllister B."/>
            <person name="McBride C.S."/>
            <person name="McKernan B."/>
            <person name="McKernan K."/>
            <person name="Mendez-Lago M."/>
            <person name="Minx P."/>
            <person name="Mollenhauer M.U."/>
            <person name="Montooth K."/>
            <person name="Mount S.M."/>
            <person name="Mu X."/>
            <person name="Myers E."/>
            <person name="Negre B."/>
            <person name="Newfeld S."/>
            <person name="Nielsen R."/>
            <person name="Noor M.A."/>
            <person name="O'Grady P."/>
            <person name="Pachter L."/>
            <person name="Papaceit M."/>
            <person name="Parisi M.J."/>
            <person name="Parisi M."/>
            <person name="Parts L."/>
            <person name="Pedersen J.S."/>
            <person name="Pesole G."/>
            <person name="Phillippy A.M."/>
            <person name="Ponting C.P."/>
            <person name="Pop M."/>
            <person name="Porcelli D."/>
            <person name="Powell J.R."/>
            <person name="Prohaska S."/>
            <person name="Pruitt K."/>
            <person name="Puig M."/>
            <person name="Quesneville H."/>
            <person name="Ram K.R."/>
            <person name="Rand D."/>
            <person name="Rasmussen M.D."/>
            <person name="Reed L.K."/>
            <person name="Reenan R."/>
            <person name="Reily A."/>
            <person name="Remington K.A."/>
            <person name="Rieger T.T."/>
            <person name="Ritchie M.G."/>
            <person name="Robin C."/>
            <person name="Rogers Y.H."/>
            <person name="Rohde C."/>
            <person name="Rozas J."/>
            <person name="Rubenfield M.J."/>
            <person name="Ruiz A."/>
            <person name="Russo S."/>
            <person name="Salzberg S.L."/>
            <person name="Sanchez-Gracia A."/>
            <person name="Saranga D.J."/>
            <person name="Sato H."/>
            <person name="Schaeffer S.W."/>
            <person name="Schatz M.C."/>
            <person name="Schlenke T."/>
            <person name="Schwartz R."/>
            <person name="Segarra C."/>
            <person name="Singh R.S."/>
            <person name="Sirot L."/>
            <person name="Sirota M."/>
            <person name="Sisneros N.B."/>
            <person name="Smith C.D."/>
            <person name="Smith T.F."/>
            <person name="Spieth J."/>
            <person name="Stage D.E."/>
            <person name="Stark A."/>
            <person name="Stephan W."/>
            <person name="Strausberg R.L."/>
            <person name="Strempel S."/>
            <person name="Sturgill D."/>
            <person name="Sutton G."/>
            <person name="Sutton G.G."/>
            <person name="Tao W."/>
            <person name="Teichmann S."/>
            <person name="Tobari Y.N."/>
            <person name="Tomimura Y."/>
            <person name="Tsolas J.M."/>
            <person name="Valente V.L."/>
            <person name="Venter E."/>
            <person name="Venter J.C."/>
            <person name="Vicario S."/>
            <person name="Vieira F.G."/>
            <person name="Vilella A.J."/>
            <person name="Villasante A."/>
            <person name="Walenz B."/>
            <person name="Wang J."/>
            <person name="Wasserman M."/>
            <person name="Watts T."/>
            <person name="Wilson D."/>
            <person name="Wilson R.K."/>
            <person name="Wing R.A."/>
            <person name="Wolfner M.F."/>
            <person name="Wong A."/>
            <person name="Wong G.K."/>
            <person name="Wu C.I."/>
            <person name="Wu G."/>
            <person name="Yamamoto D."/>
            <person name="Yang H.P."/>
            <person name="Yang S.P."/>
            <person name="Yorke J.A."/>
            <person name="Yoshida K."/>
            <person name="Zdobnov E."/>
            <person name="Zhang P."/>
            <person name="Zhang Y."/>
            <person name="Zimin A.V."/>
            <person name="Baldwin J."/>
            <person name="Abdouelleil A."/>
            <person name="Abdulkadir J."/>
            <person name="Abebe A."/>
            <person name="Abera B."/>
            <person name="Abreu J."/>
            <person name="Acer S.C."/>
            <person name="Aftuck L."/>
            <person name="Alexander A."/>
            <person name="An P."/>
            <person name="Anderson E."/>
            <person name="Anderson S."/>
            <person name="Arachi H."/>
            <person name="Azer M."/>
            <person name="Bachantsang P."/>
            <person name="Barry A."/>
            <person name="Bayul T."/>
            <person name="Berlin A."/>
            <person name="Bessette D."/>
            <person name="Bloom T."/>
            <person name="Blye J."/>
            <person name="Boguslavskiy L."/>
            <person name="Bonnet C."/>
            <person name="Boukhgalter B."/>
            <person name="Bourzgui I."/>
            <person name="Brown A."/>
            <person name="Cahill P."/>
            <person name="Channer S."/>
            <person name="Cheshatsang Y."/>
            <person name="Chuda L."/>
            <person name="Citroen M."/>
            <person name="Collymore A."/>
            <person name="Cooke P."/>
            <person name="Costello M."/>
            <person name="D'Aco K."/>
            <person name="Daza R."/>
            <person name="De Haan G."/>
            <person name="DeGray S."/>
            <person name="DeMaso C."/>
            <person name="Dhargay N."/>
            <person name="Dooley K."/>
            <person name="Dooley E."/>
            <person name="Doricent M."/>
            <person name="Dorje P."/>
            <person name="Dorjee K."/>
            <person name="Dupes A."/>
            <person name="Elong R."/>
            <person name="Falk J."/>
            <person name="Farina A."/>
            <person name="Faro S."/>
            <person name="Ferguson D."/>
            <person name="Fisher S."/>
            <person name="Foley C.D."/>
            <person name="Franke A."/>
            <person name="Friedrich D."/>
            <person name="Gadbois L."/>
            <person name="Gearin G."/>
            <person name="Gearin C.R."/>
            <person name="Giannoukos G."/>
            <person name="Goode T."/>
            <person name="Graham J."/>
            <person name="Grandbois E."/>
            <person name="Grewal S."/>
            <person name="Gyaltsen K."/>
            <person name="Hafez N."/>
            <person name="Hagos B."/>
            <person name="Hall J."/>
            <person name="Henson C."/>
            <person name="Hollinger A."/>
            <person name="Honan T."/>
            <person name="Huard M.D."/>
            <person name="Hughes L."/>
            <person name="Hurhula B."/>
            <person name="Husby M.E."/>
            <person name="Kamat A."/>
            <person name="Kanga B."/>
            <person name="Kashin S."/>
            <person name="Khazanovich D."/>
            <person name="Kisner P."/>
            <person name="Lance K."/>
            <person name="Lara M."/>
            <person name="Lee W."/>
            <person name="Lennon N."/>
            <person name="Letendre F."/>
            <person name="LeVine R."/>
            <person name="Lipovsky A."/>
            <person name="Liu X."/>
            <person name="Liu J."/>
            <person name="Liu S."/>
            <person name="Lokyitsang T."/>
            <person name="Lokyitsang Y."/>
            <person name="Lubonja R."/>
            <person name="Lui A."/>
            <person name="MacDonald P."/>
            <person name="Magnisalis V."/>
            <person name="Maru K."/>
            <person name="Matthews C."/>
            <person name="McCusker W."/>
            <person name="McDonough S."/>
            <person name="Mehta T."/>
            <person name="Meldrim J."/>
            <person name="Meneus L."/>
            <person name="Mihai O."/>
            <person name="Mihalev A."/>
            <person name="Mihova T."/>
            <person name="Mittelman R."/>
            <person name="Mlenga V."/>
            <person name="Montmayeur A."/>
            <person name="Mulrain L."/>
            <person name="Navidi A."/>
            <person name="Naylor J."/>
            <person name="Negash T."/>
            <person name="Nguyen T."/>
            <person name="Nguyen N."/>
            <person name="Nicol R."/>
            <person name="Norbu C."/>
            <person name="Norbu N."/>
            <person name="Novod N."/>
            <person name="O'Neill B."/>
            <person name="Osman S."/>
            <person name="Markiewicz E."/>
            <person name="Oyono O.L."/>
            <person name="Patti C."/>
            <person name="Phunkhang P."/>
            <person name="Pierre F."/>
            <person name="Priest M."/>
            <person name="Raghuraman S."/>
            <person name="Rege F."/>
            <person name="Reyes R."/>
            <person name="Rise C."/>
            <person name="Rogov P."/>
            <person name="Ross K."/>
            <person name="Ryan E."/>
            <person name="Settipalli S."/>
            <person name="Shea T."/>
            <person name="Sherpa N."/>
            <person name="Shi L."/>
            <person name="Shih D."/>
            <person name="Sparrow T."/>
            <person name="Spaulding J."/>
            <person name="Stalker J."/>
            <person name="Stange-Thomann N."/>
            <person name="Stavropoulos S."/>
            <person name="Stone C."/>
            <person name="Strader C."/>
            <person name="Tesfaye S."/>
            <person name="Thomson T."/>
            <person name="Thoulutsang Y."/>
            <person name="Thoulutsang D."/>
            <person name="Topham K."/>
            <person name="Topping I."/>
            <person name="Tsamla T."/>
            <person name="Vassiliev H."/>
            <person name="Vo A."/>
            <person name="Wangchuk T."/>
            <person name="Wangdi T."/>
            <person name="Weiand M."/>
            <person name="Wilkinson J."/>
            <person name="Wilson A."/>
            <person name="Yadav S."/>
            <person name="Young G."/>
            <person name="Yu Q."/>
            <person name="Zembek L."/>
            <person name="Zhong D."/>
            <person name="Zimmer A."/>
            <person name="Zwirko Z."/>
            <person name="Jaffe D.B."/>
            <person name="Alvarez P."/>
            <person name="Brockman W."/>
            <person name="Butler J."/>
            <person name="Chin C."/>
            <person name="Gnerre S."/>
            <person name="Grabherr M."/>
            <person name="Kleber M."/>
            <person name="Mauceli E."/>
            <person name="MacCallum I."/>
        </authorList>
    </citation>
    <scope>NUCLEOTIDE SEQUENCE [LARGE SCALE GENOMIC DNA]</scope>
    <source>
        <strain evidence="6">Tucson 14030-0811.24</strain>
    </source>
</reference>
<feature type="signal peptide" evidence="3">
    <location>
        <begin position="1"/>
        <end position="18"/>
    </location>
</feature>
<dbReference type="CDD" id="cd00190">
    <property type="entry name" value="Tryp_SPc"/>
    <property type="match status" value="1"/>
</dbReference>